<keyword evidence="4" id="KW-1185">Reference proteome</keyword>
<accession>A0AAN0NE28</accession>
<gene>
    <name evidence="3" type="ORF">AABB28_10790</name>
</gene>
<reference evidence="3 4" key="1">
    <citation type="submission" date="2024-04" db="EMBL/GenBank/DDBJ databases">
        <title>Phylogenomic analyses of a clade within the roseobacter group suggest taxonomic reassignments of species of the genera Aestuariivita, Citreicella, Loktanella, Nautella, Pelagibaca, Ruegeria, Thalassobius, Thiobacimonas and Tropicibacter, and the proposal o.</title>
        <authorList>
            <person name="Jeon C.O."/>
        </authorList>
    </citation>
    <scope>NUCLEOTIDE SEQUENCE [LARGE SCALE GENOMIC DNA]</scope>
    <source>
        <strain evidence="3 4">G8-12</strain>
    </source>
</reference>
<feature type="transmembrane region" description="Helical" evidence="1">
    <location>
        <begin position="212"/>
        <end position="229"/>
    </location>
</feature>
<evidence type="ECO:0000313" key="4">
    <source>
        <dbReference type="Proteomes" id="UP001451782"/>
    </source>
</evidence>
<proteinExistence type="predicted"/>
<dbReference type="GO" id="GO:0004175">
    <property type="term" value="F:endopeptidase activity"/>
    <property type="evidence" value="ECO:0007669"/>
    <property type="project" value="UniProtKB-ARBA"/>
</dbReference>
<dbReference type="AlphaFoldDB" id="A0AAN0NE28"/>
<dbReference type="Pfam" id="PF02517">
    <property type="entry name" value="Rce1-like"/>
    <property type="match status" value="1"/>
</dbReference>
<feature type="transmembrane region" description="Helical" evidence="1">
    <location>
        <begin position="94"/>
        <end position="120"/>
    </location>
</feature>
<dbReference type="EC" id="3.4.-.-" evidence="3"/>
<dbReference type="InterPro" id="IPR003675">
    <property type="entry name" value="Rce1/LyrA-like_dom"/>
</dbReference>
<sequence>MTAVVYVAIIAVATSYIFVVWGEPLSLRTALLFLFPVQIIAVLFCAAMVMRCASWRSVGFGRLQWSGMLWFLPSWVILAVMAAGIAGALTAQDIAGLGIIGIAVLLLTTLLIAFGEEVVFRGILLRGAMTRLTVPFAMFVSAFSFGLFHLVNRLAGQGATETSQQVLFAFLVGFFLAPIALRVGNLWPLIIWHWLWNIAVILGQVAAVLHPFALIGMAIQAVISIWLWTDMIRKARAD</sequence>
<dbReference type="PANTHER" id="PTHR36435:SF1">
    <property type="entry name" value="CAAX AMINO TERMINAL PROTEASE FAMILY PROTEIN"/>
    <property type="match status" value="1"/>
</dbReference>
<keyword evidence="1" id="KW-1133">Transmembrane helix</keyword>
<protein>
    <submittedName>
        <fullName evidence="3">CPBP family intramembrane glutamic endopeptidase</fullName>
        <ecNumber evidence="3">3.4.-.-</ecNumber>
    </submittedName>
</protein>
<name>A0AAN0NE28_9RHOB</name>
<dbReference type="RefSeq" id="WP_342068795.1">
    <property type="nucleotide sequence ID" value="NZ_CP151762.1"/>
</dbReference>
<feature type="transmembrane region" description="Helical" evidence="1">
    <location>
        <begin position="32"/>
        <end position="53"/>
    </location>
</feature>
<dbReference type="EMBL" id="CP151762">
    <property type="protein sequence ID" value="WZU62387.1"/>
    <property type="molecule type" value="Genomic_DNA"/>
</dbReference>
<keyword evidence="3" id="KW-0378">Hydrolase</keyword>
<dbReference type="Proteomes" id="UP001451782">
    <property type="component" value="Chromosome"/>
</dbReference>
<evidence type="ECO:0000256" key="1">
    <source>
        <dbReference type="SAM" id="Phobius"/>
    </source>
</evidence>
<feature type="transmembrane region" description="Helical" evidence="1">
    <location>
        <begin position="65"/>
        <end position="88"/>
    </location>
</feature>
<organism evidence="3 4">
    <name type="scientific">Yoonia algicola</name>
    <dbReference type="NCBI Taxonomy" id="3137368"/>
    <lineage>
        <taxon>Bacteria</taxon>
        <taxon>Pseudomonadati</taxon>
        <taxon>Pseudomonadota</taxon>
        <taxon>Alphaproteobacteria</taxon>
        <taxon>Rhodobacterales</taxon>
        <taxon>Paracoccaceae</taxon>
        <taxon>Yoonia</taxon>
    </lineage>
</organism>
<dbReference type="InterPro" id="IPR052710">
    <property type="entry name" value="CAAX_protease"/>
</dbReference>
<dbReference type="GO" id="GO:0080120">
    <property type="term" value="P:CAAX-box protein maturation"/>
    <property type="evidence" value="ECO:0007669"/>
    <property type="project" value="UniProtKB-ARBA"/>
</dbReference>
<dbReference type="PANTHER" id="PTHR36435">
    <property type="entry name" value="SLR1288 PROTEIN"/>
    <property type="match status" value="1"/>
</dbReference>
<dbReference type="KEGG" id="yag:AABB28_10790"/>
<keyword evidence="1" id="KW-0472">Membrane</keyword>
<feature type="transmembrane region" description="Helical" evidence="1">
    <location>
        <begin position="163"/>
        <end position="181"/>
    </location>
</feature>
<feature type="domain" description="CAAX prenyl protease 2/Lysostaphin resistance protein A-like" evidence="2">
    <location>
        <begin position="102"/>
        <end position="198"/>
    </location>
</feature>
<evidence type="ECO:0000313" key="3">
    <source>
        <dbReference type="EMBL" id="WZU62387.1"/>
    </source>
</evidence>
<feature type="transmembrane region" description="Helical" evidence="1">
    <location>
        <begin position="132"/>
        <end position="151"/>
    </location>
</feature>
<evidence type="ECO:0000259" key="2">
    <source>
        <dbReference type="Pfam" id="PF02517"/>
    </source>
</evidence>
<keyword evidence="1" id="KW-0812">Transmembrane</keyword>